<dbReference type="Proteomes" id="UP000383932">
    <property type="component" value="Unassembled WGS sequence"/>
</dbReference>
<reference evidence="2 3" key="1">
    <citation type="journal article" date="2019" name="Fungal Biol. Biotechnol.">
        <title>Draft genome sequence of fastidious pathogen Ceratobasidium theobromae, which causes vascular-streak dieback in Theobroma cacao.</title>
        <authorList>
            <person name="Ali S.S."/>
            <person name="Asman A."/>
            <person name="Shao J."/>
            <person name="Firmansyah A.P."/>
            <person name="Susilo A.W."/>
            <person name="Rosmana A."/>
            <person name="McMahon P."/>
            <person name="Junaid M."/>
            <person name="Guest D."/>
            <person name="Kheng T.Y."/>
            <person name="Meinhardt L.W."/>
            <person name="Bailey B.A."/>
        </authorList>
    </citation>
    <scope>NUCLEOTIDE SEQUENCE [LARGE SCALE GENOMIC DNA]</scope>
    <source>
        <strain evidence="2 3">CT2</strain>
    </source>
</reference>
<gene>
    <name evidence="2" type="ORF">CTheo_4561</name>
</gene>
<dbReference type="PANTHER" id="PTHR35567">
    <property type="entry name" value="MALATE DEHYDROGENASE (AFU_ORTHOLOGUE AFUA_2G13800)"/>
    <property type="match status" value="1"/>
</dbReference>
<dbReference type="EMBL" id="SSOP01000080">
    <property type="protein sequence ID" value="KAB5591975.1"/>
    <property type="molecule type" value="Genomic_DNA"/>
</dbReference>
<organism evidence="2 3">
    <name type="scientific">Ceratobasidium theobromae</name>
    <dbReference type="NCBI Taxonomy" id="1582974"/>
    <lineage>
        <taxon>Eukaryota</taxon>
        <taxon>Fungi</taxon>
        <taxon>Dikarya</taxon>
        <taxon>Basidiomycota</taxon>
        <taxon>Agaricomycotina</taxon>
        <taxon>Agaricomycetes</taxon>
        <taxon>Cantharellales</taxon>
        <taxon>Ceratobasidiaceae</taxon>
        <taxon>Ceratobasidium</taxon>
    </lineage>
</organism>
<evidence type="ECO:0000313" key="3">
    <source>
        <dbReference type="Proteomes" id="UP000383932"/>
    </source>
</evidence>
<keyword evidence="3" id="KW-1185">Reference proteome</keyword>
<dbReference type="PANTHER" id="PTHR35567:SF1">
    <property type="entry name" value="CONSERVED FUNGAL PROTEIN (AFU_ORTHOLOGUE AFUA_1G14230)"/>
    <property type="match status" value="1"/>
</dbReference>
<evidence type="ECO:0000256" key="1">
    <source>
        <dbReference type="SAM" id="SignalP"/>
    </source>
</evidence>
<name>A0A5N5QJP9_9AGAM</name>
<evidence type="ECO:0008006" key="4">
    <source>
        <dbReference type="Google" id="ProtNLM"/>
    </source>
</evidence>
<sequence>MFIPTILAILLAANTAFGAPTPFGFGSFGNFSGFGSFGNPQPGSGKPPGPFGSSHGSLCPVSNATLTLPQGQTALTLPQGSPVFIGVAMGTQNYTCDSTGKNTTYNGAFAKLFDISCFVNTPMFAGIQDKVFEAVGDAKGQDLINKVLSVVPTCPMGLGDHFHIANPVPGSTGLSPVWDFRTAVKKDDPNGYITAKEAGSLDSPAGPSNIKWVRLDNIGGQFGGSLASTVMRVDTKGGQPPSTCKPGEQIITPYATKYWLFK</sequence>
<accession>A0A5N5QJP9</accession>
<evidence type="ECO:0000313" key="2">
    <source>
        <dbReference type="EMBL" id="KAB5591975.1"/>
    </source>
</evidence>
<dbReference type="OrthoDB" id="1859733at2759"/>
<dbReference type="InterPro" id="IPR021851">
    <property type="entry name" value="DUF3455"/>
</dbReference>
<feature type="signal peptide" evidence="1">
    <location>
        <begin position="1"/>
        <end position="18"/>
    </location>
</feature>
<protein>
    <recommendedName>
        <fullName evidence="4">Malate dehydrogenase</fullName>
    </recommendedName>
</protein>
<feature type="chain" id="PRO_5024322589" description="Malate dehydrogenase" evidence="1">
    <location>
        <begin position="19"/>
        <end position="262"/>
    </location>
</feature>
<proteinExistence type="predicted"/>
<dbReference type="Pfam" id="PF11937">
    <property type="entry name" value="DUF3455"/>
    <property type="match status" value="1"/>
</dbReference>
<dbReference type="AlphaFoldDB" id="A0A5N5QJP9"/>
<comment type="caution">
    <text evidence="2">The sequence shown here is derived from an EMBL/GenBank/DDBJ whole genome shotgun (WGS) entry which is preliminary data.</text>
</comment>
<keyword evidence="1" id="KW-0732">Signal</keyword>